<evidence type="ECO:0000313" key="2">
    <source>
        <dbReference type="Proteomes" id="UP000199308"/>
    </source>
</evidence>
<reference evidence="1 2" key="1">
    <citation type="submission" date="2016-10" db="EMBL/GenBank/DDBJ databases">
        <authorList>
            <person name="de Groot N.N."/>
        </authorList>
    </citation>
    <scope>NUCLEOTIDE SEQUENCE [LARGE SCALE GENOMIC DNA]</scope>
    <source>
        <strain evidence="1 2">DSM 19706</strain>
    </source>
</reference>
<dbReference type="AlphaFoldDB" id="A0A1H9YMJ5"/>
<gene>
    <name evidence="1" type="ORF">SAMN05660429_00266</name>
</gene>
<name>A0A1H9YMJ5_THASX</name>
<dbReference type="STRING" id="349064.SAMN05660429_00266"/>
<accession>A0A1H9YMJ5</accession>
<proteinExistence type="predicted"/>
<sequence>MKLIMRSEFDALRLNPDHSYDADRNGDKQIVRIYCDDKLIAKKVTQKKHVRYFGVADYKQYLSATE</sequence>
<dbReference type="EMBL" id="FOHK01000001">
    <property type="protein sequence ID" value="SES69832.1"/>
    <property type="molecule type" value="Genomic_DNA"/>
</dbReference>
<dbReference type="Proteomes" id="UP000199308">
    <property type="component" value="Unassembled WGS sequence"/>
</dbReference>
<keyword evidence="2" id="KW-1185">Reference proteome</keyword>
<evidence type="ECO:0000313" key="1">
    <source>
        <dbReference type="EMBL" id="SES69832.1"/>
    </source>
</evidence>
<dbReference type="OrthoDB" id="6228373at2"/>
<dbReference type="RefSeq" id="WP_093327014.1">
    <property type="nucleotide sequence ID" value="NZ_AP027363.1"/>
</dbReference>
<organism evidence="1 2">
    <name type="scientific">Thalassotalea agarivorans</name>
    <name type="common">Thalassomonas agarivorans</name>
    <dbReference type="NCBI Taxonomy" id="349064"/>
    <lineage>
        <taxon>Bacteria</taxon>
        <taxon>Pseudomonadati</taxon>
        <taxon>Pseudomonadota</taxon>
        <taxon>Gammaproteobacteria</taxon>
        <taxon>Alteromonadales</taxon>
        <taxon>Colwelliaceae</taxon>
        <taxon>Thalassotalea</taxon>
    </lineage>
</organism>
<protein>
    <submittedName>
        <fullName evidence="1">Uncharacterized protein</fullName>
    </submittedName>
</protein>